<evidence type="ECO:0000256" key="2">
    <source>
        <dbReference type="SAM" id="SignalP"/>
    </source>
</evidence>
<name>A0A430KMP6_9GAMM</name>
<keyword evidence="5" id="KW-1185">Reference proteome</keyword>
<evidence type="ECO:0000256" key="1">
    <source>
        <dbReference type="SAM" id="MobiDB-lite"/>
    </source>
</evidence>
<feature type="chain" id="PRO_5019246226" description="FecR protein domain-containing protein" evidence="2">
    <location>
        <begin position="20"/>
        <end position="539"/>
    </location>
</feature>
<keyword evidence="2" id="KW-0732">Signal</keyword>
<feature type="region of interest" description="Disordered" evidence="1">
    <location>
        <begin position="194"/>
        <end position="230"/>
    </location>
</feature>
<feature type="signal peptide" evidence="2">
    <location>
        <begin position="1"/>
        <end position="19"/>
    </location>
</feature>
<comment type="caution">
    <text evidence="4">The sequence shown here is derived from an EMBL/GenBank/DDBJ whole genome shotgun (WGS) entry which is preliminary data.</text>
</comment>
<dbReference type="Gene3D" id="2.60.120.1440">
    <property type="match status" value="1"/>
</dbReference>
<sequence length="539" mass="56244">MRSLFFTVVLLLCTGLASAAEVVGSVILSVGENIAKGADGSERLLKRHADIYADDLLVTGKTGRLQLRFSDHSRLALKPDSEFQIATYQFDKQQPEEGKAILKLLKGGMRTISGQIGKANQDNYRLETTVATIGIRGTHYGVQYTPEGVYCETIEGAIEVKTKVTQVLVSAGEGVTIKENGSIKKSSANGRTGDYLLRKKGGDRPVIPAANPETENQIDRSDSNGVSDANKAPNGSLVAVAFTQDSDTGGFIAGNGSVVADGTSSITLEQLDDASGGETEDRFLTGITHKAPQPNITNHACAPCEFTARGGAASISGEDTIELGGAKVTWGRWNSEFSLVENNTEQALKGGFHFIYSDSLTTPSELAALVSARSGSYLYTHTSESTSLTAPQIDTGASGTLVAIDSGHALAGRYASGTYVMVDWDAQQIEQVNINAEINDGAGIRIYNLTEEAGVKTDLDAVLQGGQLTLAGSCSGGQCTEDGIDTNMSGQLTFDLVGAQAEGAVTSYGASGTSAADQNITLVGTALLEDAGPVPAAAH</sequence>
<dbReference type="AlphaFoldDB" id="A0A430KMP6"/>
<dbReference type="Proteomes" id="UP000283087">
    <property type="component" value="Unassembled WGS sequence"/>
</dbReference>
<dbReference type="InterPro" id="IPR006860">
    <property type="entry name" value="FecR"/>
</dbReference>
<dbReference type="RefSeq" id="WP_126159550.1">
    <property type="nucleotide sequence ID" value="NZ_RQXW01000017.1"/>
</dbReference>
<dbReference type="PANTHER" id="PTHR38731">
    <property type="entry name" value="LIPL45-RELATED LIPOPROTEIN-RELATED"/>
    <property type="match status" value="1"/>
</dbReference>
<feature type="domain" description="FecR protein" evidence="3">
    <location>
        <begin position="56"/>
        <end position="159"/>
    </location>
</feature>
<evidence type="ECO:0000313" key="4">
    <source>
        <dbReference type="EMBL" id="RTE64758.1"/>
    </source>
</evidence>
<protein>
    <recommendedName>
        <fullName evidence="3">FecR protein domain-containing protein</fullName>
    </recommendedName>
</protein>
<dbReference type="Pfam" id="PF04773">
    <property type="entry name" value="FecR"/>
    <property type="match status" value="1"/>
</dbReference>
<reference evidence="4 5" key="1">
    <citation type="submission" date="2018-11" db="EMBL/GenBank/DDBJ databases">
        <title>The draft genome sequence of Amphritea opalescens ANRC-JH13T.</title>
        <authorList>
            <person name="Fang Z."/>
            <person name="Zhang Y."/>
            <person name="Han X."/>
        </authorList>
    </citation>
    <scope>NUCLEOTIDE SEQUENCE [LARGE SCALE GENOMIC DNA]</scope>
    <source>
        <strain evidence="4 5">ANRC-JH13</strain>
    </source>
</reference>
<gene>
    <name evidence="4" type="ORF">EH243_15360</name>
</gene>
<dbReference type="EMBL" id="RQXW01000017">
    <property type="protein sequence ID" value="RTE64758.1"/>
    <property type="molecule type" value="Genomic_DNA"/>
</dbReference>
<accession>A0A430KMP6</accession>
<evidence type="ECO:0000313" key="5">
    <source>
        <dbReference type="Proteomes" id="UP000283087"/>
    </source>
</evidence>
<organism evidence="4 5">
    <name type="scientific">Amphritea opalescens</name>
    <dbReference type="NCBI Taxonomy" id="2490544"/>
    <lineage>
        <taxon>Bacteria</taxon>
        <taxon>Pseudomonadati</taxon>
        <taxon>Pseudomonadota</taxon>
        <taxon>Gammaproteobacteria</taxon>
        <taxon>Oceanospirillales</taxon>
        <taxon>Oceanospirillaceae</taxon>
        <taxon>Amphritea</taxon>
    </lineage>
</organism>
<dbReference type="OrthoDB" id="7028389at2"/>
<proteinExistence type="predicted"/>
<evidence type="ECO:0000259" key="3">
    <source>
        <dbReference type="Pfam" id="PF04773"/>
    </source>
</evidence>